<accession>A0A2A7UZJ3</accession>
<dbReference type="EMBL" id="PDEA01000001">
    <property type="protein sequence ID" value="PEH90606.1"/>
    <property type="molecule type" value="Genomic_DNA"/>
</dbReference>
<evidence type="ECO:0008006" key="4">
    <source>
        <dbReference type="Google" id="ProtNLM"/>
    </source>
</evidence>
<sequence>MGKSLFCPSFPYLTMGAPFLPCRLRAARPLLAGALLACTGVAAGAQEGNARGMTVPAASVSAAVAQTVWGVLGYTRWPGDPSPVQLCLVGETAHAQVLLAGTELPGGRRLQTRRISPDDAQPLNACHAVYAGPLRPGQWQRLMAAWPAGQPLLTISEVAADCATGGMFCLDITPQGVSFELNLDSMARSGVRVNPRVLGLARRKEGS</sequence>
<reference evidence="3" key="1">
    <citation type="submission" date="2017-09" db="EMBL/GenBank/DDBJ databases">
        <title>FDA dAtabase for Regulatory Grade micrObial Sequences (FDA-ARGOS): Supporting development and validation of Infectious Disease Dx tests.</title>
        <authorList>
            <person name="Minogue T."/>
            <person name="Wolcott M."/>
            <person name="Wasieloski L."/>
            <person name="Aguilar W."/>
            <person name="Moore D."/>
            <person name="Tallon L."/>
            <person name="Sadzewicz L."/>
            <person name="Ott S."/>
            <person name="Zhao X."/>
            <person name="Nagaraj S."/>
            <person name="Vavikolanu K."/>
            <person name="Aluvathingal J."/>
            <person name="Nadendla S."/>
            <person name="Sichtig H."/>
        </authorList>
    </citation>
    <scope>NUCLEOTIDE SEQUENCE [LARGE SCALE GENOMIC DNA]</scope>
    <source>
        <strain evidence="3">FDAARGOS_394</strain>
    </source>
</reference>
<proteinExistence type="predicted"/>
<dbReference type="AlphaFoldDB" id="A0A2A7UZJ3"/>
<dbReference type="Proteomes" id="UP000220246">
    <property type="component" value="Unassembled WGS sequence"/>
</dbReference>
<protein>
    <recommendedName>
        <fullName evidence="4">DUF4154 domain-containing protein</fullName>
    </recommendedName>
</protein>
<dbReference type="InterPro" id="IPR025293">
    <property type="entry name" value="YfiR/HmsC-like"/>
</dbReference>
<dbReference type="Pfam" id="PF13689">
    <property type="entry name" value="DUF4154"/>
    <property type="match status" value="1"/>
</dbReference>
<keyword evidence="3" id="KW-1185">Reference proteome</keyword>
<evidence type="ECO:0000313" key="2">
    <source>
        <dbReference type="EMBL" id="PEH90606.1"/>
    </source>
</evidence>
<gene>
    <name evidence="2" type="ORF">CRM82_20170</name>
</gene>
<keyword evidence="1" id="KW-0732">Signal</keyword>
<name>A0A2A7UZJ3_COMTR</name>
<organism evidence="2 3">
    <name type="scientific">Comamonas terrigena</name>
    <dbReference type="NCBI Taxonomy" id="32013"/>
    <lineage>
        <taxon>Bacteria</taxon>
        <taxon>Pseudomonadati</taxon>
        <taxon>Pseudomonadota</taxon>
        <taxon>Betaproteobacteria</taxon>
        <taxon>Burkholderiales</taxon>
        <taxon>Comamonadaceae</taxon>
        <taxon>Comamonas</taxon>
    </lineage>
</organism>
<feature type="chain" id="PRO_5013038099" description="DUF4154 domain-containing protein" evidence="1">
    <location>
        <begin position="46"/>
        <end position="207"/>
    </location>
</feature>
<evidence type="ECO:0000313" key="3">
    <source>
        <dbReference type="Proteomes" id="UP000220246"/>
    </source>
</evidence>
<dbReference type="OrthoDB" id="7355447at2"/>
<dbReference type="STRING" id="1219032.GCA_001515545_02148"/>
<feature type="signal peptide" evidence="1">
    <location>
        <begin position="1"/>
        <end position="45"/>
    </location>
</feature>
<comment type="caution">
    <text evidence="2">The sequence shown here is derived from an EMBL/GenBank/DDBJ whole genome shotgun (WGS) entry which is preliminary data.</text>
</comment>
<evidence type="ECO:0000256" key="1">
    <source>
        <dbReference type="SAM" id="SignalP"/>
    </source>
</evidence>